<dbReference type="EMBL" id="DWYW01000212">
    <property type="protein sequence ID" value="HJA91002.1"/>
    <property type="molecule type" value="Genomic_DNA"/>
</dbReference>
<sequence>MRQLFIRDYSTNLHGTTIIHDKEGKECYLLVGKRGLRHDILSVYSINGALLAEAKQLTLGLSPKFALYVEHHRIGTLGSGLSLFQQVTYIKGINWIIVGSLLTSRYHIFSRSHLVFSIQPVELSGDYYRALKVDKKYNEPLAILITNILDQWARRSDNESLLARLMRRRFNLNTSMPFHDSY</sequence>
<dbReference type="Proteomes" id="UP000886856">
    <property type="component" value="Unassembled WGS sequence"/>
</dbReference>
<dbReference type="AlphaFoldDB" id="A0A9D2KX22"/>
<name>A0A9D2KX22_9LACT</name>
<accession>A0A9D2KX22</accession>
<comment type="caution">
    <text evidence="1">The sequence shown here is derived from an EMBL/GenBank/DDBJ whole genome shotgun (WGS) entry which is preliminary data.</text>
</comment>
<evidence type="ECO:0000313" key="1">
    <source>
        <dbReference type="EMBL" id="HJA91002.1"/>
    </source>
</evidence>
<proteinExistence type="predicted"/>
<reference evidence="1" key="2">
    <citation type="submission" date="2021-04" db="EMBL/GenBank/DDBJ databases">
        <authorList>
            <person name="Gilroy R."/>
        </authorList>
    </citation>
    <scope>NUCLEOTIDE SEQUENCE</scope>
    <source>
        <strain evidence="1">CHK171-505</strain>
    </source>
</reference>
<gene>
    <name evidence="1" type="ORF">H9948_09465</name>
</gene>
<reference evidence="1" key="1">
    <citation type="journal article" date="2021" name="PeerJ">
        <title>Extensive microbial diversity within the chicken gut microbiome revealed by metagenomics and culture.</title>
        <authorList>
            <person name="Gilroy R."/>
            <person name="Ravi A."/>
            <person name="Getino M."/>
            <person name="Pursley I."/>
            <person name="Horton D.L."/>
            <person name="Alikhan N.F."/>
            <person name="Baker D."/>
            <person name="Gharbi K."/>
            <person name="Hall N."/>
            <person name="Watson M."/>
            <person name="Adriaenssens E.M."/>
            <person name="Foster-Nyarko E."/>
            <person name="Jarju S."/>
            <person name="Secka A."/>
            <person name="Antonio M."/>
            <person name="Oren A."/>
            <person name="Chaudhuri R.R."/>
            <person name="La Ragione R."/>
            <person name="Hildebrand F."/>
            <person name="Pallen M.J."/>
        </authorList>
    </citation>
    <scope>NUCLEOTIDE SEQUENCE</scope>
    <source>
        <strain evidence="1">CHK171-505</strain>
    </source>
</reference>
<evidence type="ECO:0000313" key="2">
    <source>
        <dbReference type="Proteomes" id="UP000886856"/>
    </source>
</evidence>
<organism evidence="1 2">
    <name type="scientific">Candidatus Jeotgalibaca merdavium</name>
    <dbReference type="NCBI Taxonomy" id="2838627"/>
    <lineage>
        <taxon>Bacteria</taxon>
        <taxon>Bacillati</taxon>
        <taxon>Bacillota</taxon>
        <taxon>Bacilli</taxon>
        <taxon>Lactobacillales</taxon>
        <taxon>Carnobacteriaceae</taxon>
        <taxon>Jeotgalibaca</taxon>
    </lineage>
</organism>
<protein>
    <submittedName>
        <fullName evidence="1">Uncharacterized protein</fullName>
    </submittedName>
</protein>